<dbReference type="Gene3D" id="3.40.50.1010">
    <property type="entry name" value="5'-nuclease"/>
    <property type="match status" value="1"/>
</dbReference>
<comment type="caution">
    <text evidence="3">The sequence shown here is derived from an EMBL/GenBank/DDBJ whole genome shotgun (WGS) entry which is preliminary data.</text>
</comment>
<evidence type="ECO:0000256" key="1">
    <source>
        <dbReference type="SAM" id="MobiDB-lite"/>
    </source>
</evidence>
<dbReference type="Proteomes" id="UP001437256">
    <property type="component" value="Unassembled WGS sequence"/>
</dbReference>
<dbReference type="InterPro" id="IPR021139">
    <property type="entry name" value="NYN"/>
</dbReference>
<feature type="compositionally biased region" description="Polar residues" evidence="1">
    <location>
        <begin position="113"/>
        <end position="126"/>
    </location>
</feature>
<feature type="compositionally biased region" description="Low complexity" evidence="1">
    <location>
        <begin position="202"/>
        <end position="218"/>
    </location>
</feature>
<feature type="region of interest" description="Disordered" evidence="1">
    <location>
        <begin position="75"/>
        <end position="242"/>
    </location>
</feature>
<gene>
    <name evidence="3" type="ORF">AAF712_001442</name>
</gene>
<sequence length="334" mass="36800">MMAFAMDTPAPRTIILISSDKDFAYALATLRYRHTHTVLISQPRKAHVSLTAQASTYLDWSTDILSNLKEEHRRIDNETSGLSGTEAGNDTTKSFKFHRRNRTVSFERPKLKSGTSPRKSASTTLTDNDESDSETASKVANASSATVAPQIGSPARIPKEISPPGFPSQQPQSVATSGPDDSEYEELQAVSSTPALPPSPGPSRRFSSFPSTTTFPSAFRKHRTPGASTALSSKRFSAPTWRQPLDDPSVPVHFQTLMRILQKCLLEGEDRPLRSLVSRELNNQDPDFKAYKEVEISEFDEYIELAVSKGLVVLGGEGATSWISLRLNQRLFGR</sequence>
<feature type="compositionally biased region" description="Polar residues" evidence="1">
    <location>
        <begin position="134"/>
        <end position="147"/>
    </location>
</feature>
<evidence type="ECO:0000313" key="3">
    <source>
        <dbReference type="EMBL" id="KAL0071585.1"/>
    </source>
</evidence>
<evidence type="ECO:0000259" key="2">
    <source>
        <dbReference type="Pfam" id="PF01936"/>
    </source>
</evidence>
<feature type="compositionally biased region" description="Polar residues" evidence="1">
    <location>
        <begin position="226"/>
        <end position="235"/>
    </location>
</feature>
<name>A0ABR3ADH7_9AGAR</name>
<accession>A0ABR3ADH7</accession>
<protein>
    <recommendedName>
        <fullName evidence="2">NYN domain-containing protein</fullName>
    </recommendedName>
</protein>
<evidence type="ECO:0000313" key="4">
    <source>
        <dbReference type="Proteomes" id="UP001437256"/>
    </source>
</evidence>
<dbReference type="EMBL" id="JBBXMP010000003">
    <property type="protein sequence ID" value="KAL0071585.1"/>
    <property type="molecule type" value="Genomic_DNA"/>
</dbReference>
<feature type="compositionally biased region" description="Polar residues" evidence="1">
    <location>
        <begin position="78"/>
        <end position="94"/>
    </location>
</feature>
<dbReference type="Pfam" id="PF01936">
    <property type="entry name" value="NYN"/>
    <property type="match status" value="1"/>
</dbReference>
<reference evidence="3 4" key="1">
    <citation type="submission" date="2024-05" db="EMBL/GenBank/DDBJ databases">
        <title>A draft genome resource for the thread blight pathogen Marasmius tenuissimus strain MS-2.</title>
        <authorList>
            <person name="Yulfo-Soto G.E."/>
            <person name="Baruah I.K."/>
            <person name="Amoako-Attah I."/>
            <person name="Bukari Y."/>
            <person name="Meinhardt L.W."/>
            <person name="Bailey B.A."/>
            <person name="Cohen S.P."/>
        </authorList>
    </citation>
    <scope>NUCLEOTIDE SEQUENCE [LARGE SCALE GENOMIC DNA]</scope>
    <source>
        <strain evidence="3 4">MS-2</strain>
    </source>
</reference>
<organism evidence="3 4">
    <name type="scientific">Marasmius tenuissimus</name>
    <dbReference type="NCBI Taxonomy" id="585030"/>
    <lineage>
        <taxon>Eukaryota</taxon>
        <taxon>Fungi</taxon>
        <taxon>Dikarya</taxon>
        <taxon>Basidiomycota</taxon>
        <taxon>Agaricomycotina</taxon>
        <taxon>Agaricomycetes</taxon>
        <taxon>Agaricomycetidae</taxon>
        <taxon>Agaricales</taxon>
        <taxon>Marasmiineae</taxon>
        <taxon>Marasmiaceae</taxon>
        <taxon>Marasmius</taxon>
    </lineage>
</organism>
<keyword evidence="4" id="KW-1185">Reference proteome</keyword>
<feature type="domain" description="NYN" evidence="2">
    <location>
        <begin position="1"/>
        <end position="59"/>
    </location>
</feature>
<proteinExistence type="predicted"/>